<feature type="region of interest" description="Disordered" evidence="1">
    <location>
        <begin position="41"/>
        <end position="60"/>
    </location>
</feature>
<accession>A0AAD7JPY6</accession>
<reference evidence="2" key="1">
    <citation type="submission" date="2023-03" db="EMBL/GenBank/DDBJ databases">
        <title>Massive genome expansion in bonnet fungi (Mycena s.s.) driven by repeated elements and novel gene families across ecological guilds.</title>
        <authorList>
            <consortium name="Lawrence Berkeley National Laboratory"/>
            <person name="Harder C.B."/>
            <person name="Miyauchi S."/>
            <person name="Viragh M."/>
            <person name="Kuo A."/>
            <person name="Thoen E."/>
            <person name="Andreopoulos B."/>
            <person name="Lu D."/>
            <person name="Skrede I."/>
            <person name="Drula E."/>
            <person name="Henrissat B."/>
            <person name="Morin E."/>
            <person name="Kohler A."/>
            <person name="Barry K."/>
            <person name="LaButti K."/>
            <person name="Morin E."/>
            <person name="Salamov A."/>
            <person name="Lipzen A."/>
            <person name="Mereny Z."/>
            <person name="Hegedus B."/>
            <person name="Baldrian P."/>
            <person name="Stursova M."/>
            <person name="Weitz H."/>
            <person name="Taylor A."/>
            <person name="Grigoriev I.V."/>
            <person name="Nagy L.G."/>
            <person name="Martin F."/>
            <person name="Kauserud H."/>
        </authorList>
    </citation>
    <scope>NUCLEOTIDE SEQUENCE</scope>
    <source>
        <strain evidence="2">CBHHK182m</strain>
    </source>
</reference>
<dbReference type="EMBL" id="JARKIB010000018">
    <property type="protein sequence ID" value="KAJ7769323.1"/>
    <property type="molecule type" value="Genomic_DNA"/>
</dbReference>
<sequence>MPQLLLCSLCSLAFSRYLSSILKIVFVPLWILRLAHTRNEQQGRHEDGRVNGGQRGSQWQQQQIGYPTCPSVFALHGDVASLDPQTRNRAFVESQAARCGGELSWTGVREELEQAVPPCPPFE</sequence>
<proteinExistence type="predicted"/>
<comment type="caution">
    <text evidence="2">The sequence shown here is derived from an EMBL/GenBank/DDBJ whole genome shotgun (WGS) entry which is preliminary data.</text>
</comment>
<evidence type="ECO:0000313" key="3">
    <source>
        <dbReference type="Proteomes" id="UP001215598"/>
    </source>
</evidence>
<dbReference type="AlphaFoldDB" id="A0AAD7JPY6"/>
<keyword evidence="3" id="KW-1185">Reference proteome</keyword>
<evidence type="ECO:0000313" key="2">
    <source>
        <dbReference type="EMBL" id="KAJ7769323.1"/>
    </source>
</evidence>
<evidence type="ECO:0000256" key="1">
    <source>
        <dbReference type="SAM" id="MobiDB-lite"/>
    </source>
</evidence>
<dbReference type="Proteomes" id="UP001215598">
    <property type="component" value="Unassembled WGS sequence"/>
</dbReference>
<name>A0AAD7JPY6_9AGAR</name>
<protein>
    <submittedName>
        <fullName evidence="2">Uncharacterized protein</fullName>
    </submittedName>
</protein>
<gene>
    <name evidence="2" type="ORF">B0H16DRAFT_1452525</name>
</gene>
<organism evidence="2 3">
    <name type="scientific">Mycena metata</name>
    <dbReference type="NCBI Taxonomy" id="1033252"/>
    <lineage>
        <taxon>Eukaryota</taxon>
        <taxon>Fungi</taxon>
        <taxon>Dikarya</taxon>
        <taxon>Basidiomycota</taxon>
        <taxon>Agaricomycotina</taxon>
        <taxon>Agaricomycetes</taxon>
        <taxon>Agaricomycetidae</taxon>
        <taxon>Agaricales</taxon>
        <taxon>Marasmiineae</taxon>
        <taxon>Mycenaceae</taxon>
        <taxon>Mycena</taxon>
    </lineage>
</organism>